<evidence type="ECO:0000256" key="7">
    <source>
        <dbReference type="PROSITE-ProRule" id="PRU10133"/>
    </source>
</evidence>
<sequence length="160" mass="17584">MSSKTLRRLAKDHAALQKEGLPPNYFWPPHTDGSHDLMSLDLFLAGPEGTPYSEGVFKLRLEIPTGYPQQAPTAAFKTKIWHPNVDEDTGAVCVDTLKKDWNEKLGLRHVLVVINCLLVSPNPASALNGEAGKVMDNNWGAFERRAKLMASVHAAISPDL</sequence>
<feature type="non-terminal residue" evidence="10">
    <location>
        <position position="160"/>
    </location>
</feature>
<evidence type="ECO:0000256" key="4">
    <source>
        <dbReference type="ARBA" id="ARBA00041569"/>
    </source>
</evidence>
<dbReference type="GO" id="GO:0016740">
    <property type="term" value="F:transferase activity"/>
    <property type="evidence" value="ECO:0007669"/>
    <property type="project" value="UniProtKB-KW"/>
</dbReference>
<evidence type="ECO:0000256" key="8">
    <source>
        <dbReference type="RuleBase" id="RU362109"/>
    </source>
</evidence>
<dbReference type="InterPro" id="IPR023313">
    <property type="entry name" value="UBQ-conjugating_AS"/>
</dbReference>
<comment type="similarity">
    <text evidence="8">Belongs to the ubiquitin-conjugating enzyme family.</text>
</comment>
<dbReference type="GO" id="GO:0005524">
    <property type="term" value="F:ATP binding"/>
    <property type="evidence" value="ECO:0007669"/>
    <property type="project" value="UniProtKB-UniRule"/>
</dbReference>
<dbReference type="InterPro" id="IPR050113">
    <property type="entry name" value="Ub_conjugating_enzyme"/>
</dbReference>
<dbReference type="EMBL" id="ML977179">
    <property type="protein sequence ID" value="KAF1982949.1"/>
    <property type="molecule type" value="Genomic_DNA"/>
</dbReference>
<dbReference type="AlphaFoldDB" id="A0A6G1GQC4"/>
<dbReference type="InterPro" id="IPR016135">
    <property type="entry name" value="UBQ-conjugating_enzyme/RWD"/>
</dbReference>
<evidence type="ECO:0000313" key="10">
    <source>
        <dbReference type="EMBL" id="KAF1982949.1"/>
    </source>
</evidence>
<dbReference type="Proteomes" id="UP000800041">
    <property type="component" value="Unassembled WGS sequence"/>
</dbReference>
<evidence type="ECO:0000256" key="2">
    <source>
        <dbReference type="ARBA" id="ARBA00022786"/>
    </source>
</evidence>
<gene>
    <name evidence="10" type="ORF">K402DRAFT_303440</name>
</gene>
<dbReference type="Pfam" id="PF00179">
    <property type="entry name" value="UQ_con"/>
    <property type="match status" value="1"/>
</dbReference>
<dbReference type="PANTHER" id="PTHR24067">
    <property type="entry name" value="UBIQUITIN-CONJUGATING ENZYME E2"/>
    <property type="match status" value="1"/>
</dbReference>
<evidence type="ECO:0000256" key="5">
    <source>
        <dbReference type="ARBA" id="ARBA00042179"/>
    </source>
</evidence>
<protein>
    <recommendedName>
        <fullName evidence="3">Ubiquitin-conjugating enzyme E2 2</fullName>
    </recommendedName>
    <alternativeName>
        <fullName evidence="5">E2 ubiquitin-conjugating enzyme 2</fullName>
    </alternativeName>
    <alternativeName>
        <fullName evidence="6">Ubiquitin carrier protein UBC2</fullName>
    </alternativeName>
    <alternativeName>
        <fullName evidence="4">Ubiquitin-protein ligase UBC2</fullName>
    </alternativeName>
</protein>
<keyword evidence="1" id="KW-0808">Transferase</keyword>
<feature type="active site" description="Glycyl thioester intermediate" evidence="7">
    <location>
        <position position="93"/>
    </location>
</feature>
<dbReference type="OrthoDB" id="10069349at2759"/>
<dbReference type="PROSITE" id="PS00183">
    <property type="entry name" value="UBC_1"/>
    <property type="match status" value="1"/>
</dbReference>
<organism evidence="10 11">
    <name type="scientific">Aulographum hederae CBS 113979</name>
    <dbReference type="NCBI Taxonomy" id="1176131"/>
    <lineage>
        <taxon>Eukaryota</taxon>
        <taxon>Fungi</taxon>
        <taxon>Dikarya</taxon>
        <taxon>Ascomycota</taxon>
        <taxon>Pezizomycotina</taxon>
        <taxon>Dothideomycetes</taxon>
        <taxon>Pleosporomycetidae</taxon>
        <taxon>Aulographales</taxon>
        <taxon>Aulographaceae</taxon>
    </lineage>
</organism>
<evidence type="ECO:0000256" key="3">
    <source>
        <dbReference type="ARBA" id="ARBA00039884"/>
    </source>
</evidence>
<keyword evidence="11" id="KW-1185">Reference proteome</keyword>
<feature type="domain" description="UBC core" evidence="9">
    <location>
        <begin position="4"/>
        <end position="155"/>
    </location>
</feature>
<reference evidence="10" key="1">
    <citation type="journal article" date="2020" name="Stud. Mycol.">
        <title>101 Dothideomycetes genomes: a test case for predicting lifestyles and emergence of pathogens.</title>
        <authorList>
            <person name="Haridas S."/>
            <person name="Albert R."/>
            <person name="Binder M."/>
            <person name="Bloem J."/>
            <person name="Labutti K."/>
            <person name="Salamov A."/>
            <person name="Andreopoulos B."/>
            <person name="Baker S."/>
            <person name="Barry K."/>
            <person name="Bills G."/>
            <person name="Bluhm B."/>
            <person name="Cannon C."/>
            <person name="Castanera R."/>
            <person name="Culley D."/>
            <person name="Daum C."/>
            <person name="Ezra D."/>
            <person name="Gonzalez J."/>
            <person name="Henrissat B."/>
            <person name="Kuo A."/>
            <person name="Liang C."/>
            <person name="Lipzen A."/>
            <person name="Lutzoni F."/>
            <person name="Magnuson J."/>
            <person name="Mondo S."/>
            <person name="Nolan M."/>
            <person name="Ohm R."/>
            <person name="Pangilinan J."/>
            <person name="Park H.-J."/>
            <person name="Ramirez L."/>
            <person name="Alfaro M."/>
            <person name="Sun H."/>
            <person name="Tritt A."/>
            <person name="Yoshinaga Y."/>
            <person name="Zwiers L.-H."/>
            <person name="Turgeon B."/>
            <person name="Goodwin S."/>
            <person name="Spatafora J."/>
            <person name="Crous P."/>
            <person name="Grigoriev I."/>
        </authorList>
    </citation>
    <scope>NUCLEOTIDE SEQUENCE</scope>
    <source>
        <strain evidence="10">CBS 113979</strain>
    </source>
</reference>
<name>A0A6G1GQC4_9PEZI</name>
<dbReference type="Gene3D" id="3.10.110.10">
    <property type="entry name" value="Ubiquitin Conjugating Enzyme"/>
    <property type="match status" value="1"/>
</dbReference>
<dbReference type="InterPro" id="IPR000608">
    <property type="entry name" value="UBC"/>
</dbReference>
<dbReference type="SUPFAM" id="SSF54495">
    <property type="entry name" value="UBC-like"/>
    <property type="match status" value="1"/>
</dbReference>
<evidence type="ECO:0000256" key="6">
    <source>
        <dbReference type="ARBA" id="ARBA00042190"/>
    </source>
</evidence>
<dbReference type="SMART" id="SM00212">
    <property type="entry name" value="UBCc"/>
    <property type="match status" value="1"/>
</dbReference>
<evidence type="ECO:0000313" key="11">
    <source>
        <dbReference type="Proteomes" id="UP000800041"/>
    </source>
</evidence>
<evidence type="ECO:0000259" key="9">
    <source>
        <dbReference type="PROSITE" id="PS50127"/>
    </source>
</evidence>
<keyword evidence="8" id="KW-0547">Nucleotide-binding</keyword>
<accession>A0A6G1GQC4</accession>
<evidence type="ECO:0000256" key="1">
    <source>
        <dbReference type="ARBA" id="ARBA00022679"/>
    </source>
</evidence>
<proteinExistence type="inferred from homology"/>
<dbReference type="PROSITE" id="PS50127">
    <property type="entry name" value="UBC_2"/>
    <property type="match status" value="1"/>
</dbReference>
<keyword evidence="2 8" id="KW-0833">Ubl conjugation pathway</keyword>
<keyword evidence="8" id="KW-0067">ATP-binding</keyword>